<evidence type="ECO:0000256" key="1">
    <source>
        <dbReference type="SAM" id="SignalP"/>
    </source>
</evidence>
<feature type="chain" id="PRO_5034220461" description="Secreted protein" evidence="1">
    <location>
        <begin position="24"/>
        <end position="103"/>
    </location>
</feature>
<reference evidence="2" key="2">
    <citation type="submission" date="2025-08" db="UniProtKB">
        <authorList>
            <consortium name="Ensembl"/>
        </authorList>
    </citation>
    <scope>IDENTIFICATION</scope>
</reference>
<dbReference type="AlphaFoldDB" id="A0A8C5GGI2"/>
<sequence>LDKFWNYLLFLLLLLLLYHLEVGRVHPQLEGVQLTDFGHSTHHILSMLLHGGRAEGQVVPVGEVDLGLGVNYQQNFGPEAPDSRLVFLIEAHVFSPLVYLRCV</sequence>
<organism evidence="2 3">
    <name type="scientific">Gouania willdenowi</name>
    <name type="common">Blunt-snouted clingfish</name>
    <name type="synonym">Lepadogaster willdenowi</name>
    <dbReference type="NCBI Taxonomy" id="441366"/>
    <lineage>
        <taxon>Eukaryota</taxon>
        <taxon>Metazoa</taxon>
        <taxon>Chordata</taxon>
        <taxon>Craniata</taxon>
        <taxon>Vertebrata</taxon>
        <taxon>Euteleostomi</taxon>
        <taxon>Actinopterygii</taxon>
        <taxon>Neopterygii</taxon>
        <taxon>Teleostei</taxon>
        <taxon>Neoteleostei</taxon>
        <taxon>Acanthomorphata</taxon>
        <taxon>Ovalentaria</taxon>
        <taxon>Blenniimorphae</taxon>
        <taxon>Blenniiformes</taxon>
        <taxon>Gobiesocoidei</taxon>
        <taxon>Gobiesocidae</taxon>
        <taxon>Gobiesocinae</taxon>
        <taxon>Gouania</taxon>
    </lineage>
</organism>
<evidence type="ECO:0000313" key="2">
    <source>
        <dbReference type="Ensembl" id="ENSGWIP00000029924.1"/>
    </source>
</evidence>
<reference evidence="2" key="1">
    <citation type="submission" date="2020-06" db="EMBL/GenBank/DDBJ databases">
        <authorList>
            <consortium name="Wellcome Sanger Institute Data Sharing"/>
        </authorList>
    </citation>
    <scope>NUCLEOTIDE SEQUENCE [LARGE SCALE GENOMIC DNA]</scope>
</reference>
<proteinExistence type="predicted"/>
<keyword evidence="1" id="KW-0732">Signal</keyword>
<dbReference type="Proteomes" id="UP000694680">
    <property type="component" value="Chromosome 19"/>
</dbReference>
<evidence type="ECO:0008006" key="4">
    <source>
        <dbReference type="Google" id="ProtNLM"/>
    </source>
</evidence>
<accession>A0A8C5GGI2</accession>
<name>A0A8C5GGI2_GOUWI</name>
<dbReference type="Ensembl" id="ENSGWIT00000032639.1">
    <property type="protein sequence ID" value="ENSGWIP00000029924.1"/>
    <property type="gene ID" value="ENSGWIG00000015608.1"/>
</dbReference>
<keyword evidence="3" id="KW-1185">Reference proteome</keyword>
<evidence type="ECO:0000313" key="3">
    <source>
        <dbReference type="Proteomes" id="UP000694680"/>
    </source>
</evidence>
<protein>
    <recommendedName>
        <fullName evidence="4">Secreted protein</fullName>
    </recommendedName>
</protein>
<feature type="signal peptide" evidence="1">
    <location>
        <begin position="1"/>
        <end position="23"/>
    </location>
</feature>
<reference evidence="2" key="3">
    <citation type="submission" date="2025-09" db="UniProtKB">
        <authorList>
            <consortium name="Ensembl"/>
        </authorList>
    </citation>
    <scope>IDENTIFICATION</scope>
</reference>